<protein>
    <submittedName>
        <fullName evidence="1">Uncharacterized protein</fullName>
    </submittedName>
</protein>
<sequence length="107" mass="11541">MTTAVAIRTGTDADFPPLSPLEWKVVSLAIREAGEDGGAGRRSWLTRLVGSAAGLRPRLPLADPRLETLRRFVGQVRDRADVSDLGPRLIELGFHPGQISAVAMLAR</sequence>
<proteinExistence type="predicted"/>
<dbReference type="RefSeq" id="WP_079648671.1">
    <property type="nucleotide sequence ID" value="NZ_FUYM01000005.1"/>
</dbReference>
<dbReference type="Proteomes" id="UP000189818">
    <property type="component" value="Unassembled WGS sequence"/>
</dbReference>
<name>A0A1T5DNA2_9SPHN</name>
<dbReference type="STRING" id="439228.SAMN06295920_105318"/>
<reference evidence="2" key="1">
    <citation type="submission" date="2017-02" db="EMBL/GenBank/DDBJ databases">
        <authorList>
            <person name="Varghese N."/>
            <person name="Submissions S."/>
        </authorList>
    </citation>
    <scope>NUCLEOTIDE SEQUENCE [LARGE SCALE GENOMIC DNA]</scope>
    <source>
        <strain evidence="2">UM2</strain>
    </source>
</reference>
<accession>A0A1T5DNA2</accession>
<evidence type="ECO:0000313" key="1">
    <source>
        <dbReference type="EMBL" id="SKB73154.1"/>
    </source>
</evidence>
<dbReference type="OrthoDB" id="7508156at2"/>
<gene>
    <name evidence="1" type="ORF">SAMN06295920_105318</name>
</gene>
<dbReference type="AlphaFoldDB" id="A0A1T5DNA2"/>
<organism evidence="1 2">
    <name type="scientific">Rhizorhabdus histidinilytica</name>
    <dbReference type="NCBI Taxonomy" id="439228"/>
    <lineage>
        <taxon>Bacteria</taxon>
        <taxon>Pseudomonadati</taxon>
        <taxon>Pseudomonadota</taxon>
        <taxon>Alphaproteobacteria</taxon>
        <taxon>Sphingomonadales</taxon>
        <taxon>Sphingomonadaceae</taxon>
        <taxon>Rhizorhabdus</taxon>
    </lineage>
</organism>
<evidence type="ECO:0000313" key="2">
    <source>
        <dbReference type="Proteomes" id="UP000189818"/>
    </source>
</evidence>
<keyword evidence="2" id="KW-1185">Reference proteome</keyword>
<dbReference type="EMBL" id="FUYM01000005">
    <property type="protein sequence ID" value="SKB73154.1"/>
    <property type="molecule type" value="Genomic_DNA"/>
</dbReference>